<organism evidence="10 11">
    <name type="scientific">Gordonia terrae</name>
    <dbReference type="NCBI Taxonomy" id="2055"/>
    <lineage>
        <taxon>Bacteria</taxon>
        <taxon>Bacillati</taxon>
        <taxon>Actinomycetota</taxon>
        <taxon>Actinomycetes</taxon>
        <taxon>Mycobacteriales</taxon>
        <taxon>Gordoniaceae</taxon>
        <taxon>Gordonia</taxon>
    </lineage>
</organism>
<dbReference type="AlphaFoldDB" id="A0A2I1RCW3"/>
<keyword evidence="6 8" id="KW-1133">Transmembrane helix</keyword>
<feature type="transmembrane region" description="Helical" evidence="8">
    <location>
        <begin position="265"/>
        <end position="286"/>
    </location>
</feature>
<dbReference type="InterPro" id="IPR010065">
    <property type="entry name" value="AA_ABC_transptr_permease_3TM"/>
</dbReference>
<feature type="transmembrane region" description="Helical" evidence="8">
    <location>
        <begin position="35"/>
        <end position="55"/>
    </location>
</feature>
<evidence type="ECO:0000256" key="1">
    <source>
        <dbReference type="ARBA" id="ARBA00004651"/>
    </source>
</evidence>
<comment type="subcellular location">
    <subcellularLocation>
        <location evidence="1 8">Cell membrane</location>
        <topology evidence="1 8">Multi-pass membrane protein</topology>
    </subcellularLocation>
</comment>
<reference evidence="10 11" key="1">
    <citation type="submission" date="2017-12" db="EMBL/GenBank/DDBJ databases">
        <title>Phylogenetic diversity of female urinary microbiome.</title>
        <authorList>
            <person name="Thomas-White K."/>
            <person name="Wolfe A.J."/>
        </authorList>
    </citation>
    <scope>NUCLEOTIDE SEQUENCE [LARGE SCALE GENOMIC DNA]</scope>
    <source>
        <strain evidence="10 11">UMB0777</strain>
    </source>
</reference>
<comment type="caution">
    <text evidence="10">The sequence shown here is derived from an EMBL/GenBank/DDBJ whole genome shotgun (WGS) entry which is preliminary data.</text>
</comment>
<evidence type="ECO:0000256" key="7">
    <source>
        <dbReference type="ARBA" id="ARBA00023136"/>
    </source>
</evidence>
<keyword evidence="2 8" id="KW-0813">Transport</keyword>
<dbReference type="EMBL" id="PKJC01000002">
    <property type="protein sequence ID" value="PKZ66896.1"/>
    <property type="molecule type" value="Genomic_DNA"/>
</dbReference>
<dbReference type="PROSITE" id="PS50928">
    <property type="entry name" value="ABC_TM1"/>
    <property type="match status" value="1"/>
</dbReference>
<evidence type="ECO:0000256" key="4">
    <source>
        <dbReference type="ARBA" id="ARBA00022692"/>
    </source>
</evidence>
<dbReference type="PANTHER" id="PTHR30614">
    <property type="entry name" value="MEMBRANE COMPONENT OF AMINO ACID ABC TRANSPORTER"/>
    <property type="match status" value="1"/>
</dbReference>
<evidence type="ECO:0000256" key="3">
    <source>
        <dbReference type="ARBA" id="ARBA00022475"/>
    </source>
</evidence>
<dbReference type="GO" id="GO:0022857">
    <property type="term" value="F:transmembrane transporter activity"/>
    <property type="evidence" value="ECO:0007669"/>
    <property type="project" value="InterPro"/>
</dbReference>
<dbReference type="NCBIfam" id="TIGR01726">
    <property type="entry name" value="HEQRo_perm_3TM"/>
    <property type="match status" value="1"/>
</dbReference>
<evidence type="ECO:0000256" key="5">
    <source>
        <dbReference type="ARBA" id="ARBA00022970"/>
    </source>
</evidence>
<keyword evidence="3" id="KW-1003">Cell membrane</keyword>
<accession>A0A2I1RCW3</accession>
<dbReference type="RefSeq" id="WP_101819120.1">
    <property type="nucleotide sequence ID" value="NZ_PKJC01000002.1"/>
</dbReference>
<dbReference type="InterPro" id="IPR043429">
    <property type="entry name" value="ArtM/GltK/GlnP/TcyL/YhdX-like"/>
</dbReference>
<keyword evidence="5" id="KW-0029">Amino-acid transport</keyword>
<evidence type="ECO:0000256" key="8">
    <source>
        <dbReference type="RuleBase" id="RU363032"/>
    </source>
</evidence>
<feature type="transmembrane region" description="Helical" evidence="8">
    <location>
        <begin position="112"/>
        <end position="141"/>
    </location>
</feature>
<dbReference type="Proteomes" id="UP000234662">
    <property type="component" value="Unassembled WGS sequence"/>
</dbReference>
<feature type="domain" description="ABC transmembrane type-1" evidence="9">
    <location>
        <begin position="76"/>
        <end position="283"/>
    </location>
</feature>
<feature type="transmembrane region" description="Helical" evidence="8">
    <location>
        <begin position="237"/>
        <end position="259"/>
    </location>
</feature>
<dbReference type="GO" id="GO:0043190">
    <property type="term" value="C:ATP-binding cassette (ABC) transporter complex"/>
    <property type="evidence" value="ECO:0007669"/>
    <property type="project" value="InterPro"/>
</dbReference>
<dbReference type="CDD" id="cd06261">
    <property type="entry name" value="TM_PBP2"/>
    <property type="match status" value="1"/>
</dbReference>
<comment type="similarity">
    <text evidence="8">Belongs to the binding-protein-dependent transport system permease family.</text>
</comment>
<evidence type="ECO:0000259" key="9">
    <source>
        <dbReference type="PROSITE" id="PS50928"/>
    </source>
</evidence>
<evidence type="ECO:0000313" key="11">
    <source>
        <dbReference type="Proteomes" id="UP000234662"/>
    </source>
</evidence>
<evidence type="ECO:0000256" key="6">
    <source>
        <dbReference type="ARBA" id="ARBA00022989"/>
    </source>
</evidence>
<proteinExistence type="inferred from homology"/>
<dbReference type="PANTHER" id="PTHR30614:SF0">
    <property type="entry name" value="L-CYSTINE TRANSPORT SYSTEM PERMEASE PROTEIN TCYL"/>
    <property type="match status" value="1"/>
</dbReference>
<feature type="transmembrane region" description="Helical" evidence="8">
    <location>
        <begin position="161"/>
        <end position="180"/>
    </location>
</feature>
<feature type="transmembrane region" description="Helical" evidence="8">
    <location>
        <begin position="75"/>
        <end position="100"/>
    </location>
</feature>
<evidence type="ECO:0000256" key="2">
    <source>
        <dbReference type="ARBA" id="ARBA00022448"/>
    </source>
</evidence>
<name>A0A2I1RCW3_9ACTN</name>
<dbReference type="SUPFAM" id="SSF161098">
    <property type="entry name" value="MetI-like"/>
    <property type="match status" value="1"/>
</dbReference>
<dbReference type="GO" id="GO:0006865">
    <property type="term" value="P:amino acid transport"/>
    <property type="evidence" value="ECO:0007669"/>
    <property type="project" value="UniProtKB-KW"/>
</dbReference>
<keyword evidence="4 8" id="KW-0812">Transmembrane</keyword>
<dbReference type="InterPro" id="IPR035906">
    <property type="entry name" value="MetI-like_sf"/>
</dbReference>
<dbReference type="Gene3D" id="1.10.3720.10">
    <property type="entry name" value="MetI-like"/>
    <property type="match status" value="1"/>
</dbReference>
<sequence length="293" mass="30879">MSNSVAVNPPDVTRVAGHVDVNSLQVVPVRHWGRMISATVLIAIAAYCAYGFVVNPNIEWSVVGDFLLDGGVLEGLLMTLEMTVLGVGIAVVLAVVIGVMRISDSRILSGFASIWIFFFRGIPLVVLLIFVGNLGLFINTISIANPFGSAPLVSVQVQQVVTPFVASVIALALTGSGYMAEIVRAGLLSVGVGQHEAAKALGVDGRLTLRYIVLPQALRIIIPPLGNELIGGLKASAIVSVIAGGDLMTAVLGISGVNFRTIEMLIVATIWYLLVIILLSIGQHFLQCRAATK</sequence>
<keyword evidence="7 8" id="KW-0472">Membrane</keyword>
<protein>
    <submittedName>
        <fullName evidence="10">ABC transporter permease</fullName>
    </submittedName>
</protein>
<gene>
    <name evidence="10" type="ORF">CYJ73_03980</name>
</gene>
<dbReference type="Pfam" id="PF00528">
    <property type="entry name" value="BPD_transp_1"/>
    <property type="match status" value="1"/>
</dbReference>
<dbReference type="InterPro" id="IPR000515">
    <property type="entry name" value="MetI-like"/>
</dbReference>
<evidence type="ECO:0000313" key="10">
    <source>
        <dbReference type="EMBL" id="PKZ66896.1"/>
    </source>
</evidence>